<dbReference type="HOGENOM" id="CLU_1696535_0_0_1"/>
<dbReference type="EMBL" id="KN822051">
    <property type="protein sequence ID" value="KIM61447.1"/>
    <property type="molecule type" value="Genomic_DNA"/>
</dbReference>
<organism evidence="1 2">
    <name type="scientific">Scleroderma citrinum Foug A</name>
    <dbReference type="NCBI Taxonomy" id="1036808"/>
    <lineage>
        <taxon>Eukaryota</taxon>
        <taxon>Fungi</taxon>
        <taxon>Dikarya</taxon>
        <taxon>Basidiomycota</taxon>
        <taxon>Agaricomycotina</taxon>
        <taxon>Agaricomycetes</taxon>
        <taxon>Agaricomycetidae</taxon>
        <taxon>Boletales</taxon>
        <taxon>Sclerodermatineae</taxon>
        <taxon>Sclerodermataceae</taxon>
        <taxon>Scleroderma</taxon>
    </lineage>
</organism>
<proteinExistence type="predicted"/>
<dbReference type="AlphaFoldDB" id="A0A0C3A989"/>
<reference evidence="2" key="2">
    <citation type="submission" date="2015-01" db="EMBL/GenBank/DDBJ databases">
        <title>Evolutionary Origins and Diversification of the Mycorrhizal Mutualists.</title>
        <authorList>
            <consortium name="DOE Joint Genome Institute"/>
            <consortium name="Mycorrhizal Genomics Consortium"/>
            <person name="Kohler A."/>
            <person name="Kuo A."/>
            <person name="Nagy L.G."/>
            <person name="Floudas D."/>
            <person name="Copeland A."/>
            <person name="Barry K.W."/>
            <person name="Cichocki N."/>
            <person name="Veneault-Fourrey C."/>
            <person name="LaButti K."/>
            <person name="Lindquist E.A."/>
            <person name="Lipzen A."/>
            <person name="Lundell T."/>
            <person name="Morin E."/>
            <person name="Murat C."/>
            <person name="Riley R."/>
            <person name="Ohm R."/>
            <person name="Sun H."/>
            <person name="Tunlid A."/>
            <person name="Henrissat B."/>
            <person name="Grigoriev I.V."/>
            <person name="Hibbett D.S."/>
            <person name="Martin F."/>
        </authorList>
    </citation>
    <scope>NUCLEOTIDE SEQUENCE [LARGE SCALE GENOMIC DNA]</scope>
    <source>
        <strain evidence="2">Foug A</strain>
    </source>
</reference>
<protein>
    <submittedName>
        <fullName evidence="1">Uncharacterized protein</fullName>
    </submittedName>
</protein>
<gene>
    <name evidence="1" type="ORF">SCLCIDRAFT_1215895</name>
</gene>
<keyword evidence="2" id="KW-1185">Reference proteome</keyword>
<dbReference type="Proteomes" id="UP000053989">
    <property type="component" value="Unassembled WGS sequence"/>
</dbReference>
<accession>A0A0C3A989</accession>
<sequence>MSIVGKKKEPWVSAISPRNLWGPSVLWSGQNRQRYVRMIPCYTVPQHDSVFFRISQSIPNRASSAQMMLGAILMHAAISISHFRAELAGRSNTNCTNDNSLSSVYAPSTRLMLHVQVIGITDWNDNQGHESTHRFPFALCSKSLLNEAGCARSYA</sequence>
<evidence type="ECO:0000313" key="2">
    <source>
        <dbReference type="Proteomes" id="UP000053989"/>
    </source>
</evidence>
<dbReference type="InParanoid" id="A0A0C3A989"/>
<reference evidence="1 2" key="1">
    <citation type="submission" date="2014-04" db="EMBL/GenBank/DDBJ databases">
        <authorList>
            <consortium name="DOE Joint Genome Institute"/>
            <person name="Kuo A."/>
            <person name="Kohler A."/>
            <person name="Nagy L.G."/>
            <person name="Floudas D."/>
            <person name="Copeland A."/>
            <person name="Barry K.W."/>
            <person name="Cichocki N."/>
            <person name="Veneault-Fourrey C."/>
            <person name="LaButti K."/>
            <person name="Lindquist E.A."/>
            <person name="Lipzen A."/>
            <person name="Lundell T."/>
            <person name="Morin E."/>
            <person name="Murat C."/>
            <person name="Sun H."/>
            <person name="Tunlid A."/>
            <person name="Henrissat B."/>
            <person name="Grigoriev I.V."/>
            <person name="Hibbett D.S."/>
            <person name="Martin F."/>
            <person name="Nordberg H.P."/>
            <person name="Cantor M.N."/>
            <person name="Hua S.X."/>
        </authorList>
    </citation>
    <scope>NUCLEOTIDE SEQUENCE [LARGE SCALE GENOMIC DNA]</scope>
    <source>
        <strain evidence="1 2">Foug A</strain>
    </source>
</reference>
<evidence type="ECO:0000313" key="1">
    <source>
        <dbReference type="EMBL" id="KIM61447.1"/>
    </source>
</evidence>
<name>A0A0C3A989_9AGAM</name>